<accession>A0A4Q1QLX1</accession>
<name>A0A4Q1QLX1_9ACTN</name>
<evidence type="ECO:0000313" key="2">
    <source>
        <dbReference type="EMBL" id="RXS59377.1"/>
    </source>
</evidence>
<dbReference type="RefSeq" id="WP_129250877.1">
    <property type="nucleotide sequence ID" value="NZ_JABZEL010000008.1"/>
</dbReference>
<gene>
    <name evidence="2" type="ORF">EST54_30145</name>
</gene>
<protein>
    <submittedName>
        <fullName evidence="2">Uncharacterized protein</fullName>
    </submittedName>
</protein>
<organism evidence="2 3">
    <name type="scientific">Streptomyces sioyaensis</name>
    <dbReference type="NCBI Taxonomy" id="67364"/>
    <lineage>
        <taxon>Bacteria</taxon>
        <taxon>Bacillati</taxon>
        <taxon>Actinomycetota</taxon>
        <taxon>Actinomycetes</taxon>
        <taxon>Kitasatosporales</taxon>
        <taxon>Streptomycetaceae</taxon>
        <taxon>Streptomyces</taxon>
    </lineage>
</organism>
<dbReference type="AlphaFoldDB" id="A0A4Q1QLX1"/>
<dbReference type="Proteomes" id="UP000289482">
    <property type="component" value="Unassembled WGS sequence"/>
</dbReference>
<evidence type="ECO:0000313" key="3">
    <source>
        <dbReference type="Proteomes" id="UP000289482"/>
    </source>
</evidence>
<reference evidence="2 3" key="1">
    <citation type="submission" date="2019-01" db="EMBL/GenBank/DDBJ databases">
        <title>Draft genome sequences of the type strain Streptomyces sioyaensis DSM 40032 and its novel strain, TM32, a thermotolerant antibiotics-producing actinobacterium.</title>
        <authorList>
            <person name="Nakaew N."/>
            <person name="Lumyong S."/>
            <person name="Sloan W.T."/>
            <person name="Sungthong R."/>
        </authorList>
    </citation>
    <scope>NUCLEOTIDE SEQUENCE [LARGE SCALE GENOMIC DNA]</scope>
    <source>
        <strain evidence="2 3">DSM 40032</strain>
    </source>
</reference>
<dbReference type="GeneID" id="95782156"/>
<dbReference type="EMBL" id="SDIF01000145">
    <property type="protein sequence ID" value="RXS59377.1"/>
    <property type="molecule type" value="Genomic_DNA"/>
</dbReference>
<comment type="caution">
    <text evidence="2">The sequence shown here is derived from an EMBL/GenBank/DDBJ whole genome shotgun (WGS) entry which is preliminary data.</text>
</comment>
<sequence length="61" mass="6132">MAQQQSQERHGTPTAAASTGVADGRGVDPWAAVLLEVLTVAGTRYACTAAPADRPAPGGAR</sequence>
<evidence type="ECO:0000256" key="1">
    <source>
        <dbReference type="SAM" id="MobiDB-lite"/>
    </source>
</evidence>
<proteinExistence type="predicted"/>
<keyword evidence="3" id="KW-1185">Reference proteome</keyword>
<feature type="region of interest" description="Disordered" evidence="1">
    <location>
        <begin position="1"/>
        <end position="24"/>
    </location>
</feature>